<dbReference type="CDD" id="cd16018">
    <property type="entry name" value="Enpp"/>
    <property type="match status" value="1"/>
</dbReference>
<dbReference type="Gene3D" id="3.40.720.10">
    <property type="entry name" value="Alkaline Phosphatase, subunit A"/>
    <property type="match status" value="1"/>
</dbReference>
<dbReference type="InterPro" id="IPR017850">
    <property type="entry name" value="Alkaline_phosphatase_core_sf"/>
</dbReference>
<feature type="chain" id="PRO_5044731427" evidence="2">
    <location>
        <begin position="21"/>
        <end position="488"/>
    </location>
</feature>
<dbReference type="AGR" id="Xenbase:XB-GENE-12565245"/>
<dbReference type="GeneTree" id="ENSGT00940000163876"/>
<keyword evidence="1" id="KW-1133">Transmembrane helix</keyword>
<dbReference type="OrthoDB" id="415411at2759"/>
<evidence type="ECO:0000313" key="4">
    <source>
        <dbReference type="Proteomes" id="UP000008143"/>
    </source>
</evidence>
<dbReference type="CTD" id="100498586"/>
<dbReference type="AlphaFoldDB" id="F7AWC9"/>
<dbReference type="OMA" id="HGMTTIK"/>
<dbReference type="PANTHER" id="PTHR10151">
    <property type="entry name" value="ECTONUCLEOTIDE PYROPHOSPHATASE/PHOSPHODIESTERASE"/>
    <property type="match status" value="1"/>
</dbReference>
<dbReference type="InterPro" id="IPR002591">
    <property type="entry name" value="Phosphodiest/P_Trfase"/>
</dbReference>
<reference evidence="3" key="1">
    <citation type="journal article" date="2010" name="Science">
        <title>The genome of the Western clawed frog Xenopus tropicalis.</title>
        <authorList>
            <person name="Hellsten U."/>
            <person name="Harland R.M."/>
            <person name="Gilchrist M.J."/>
            <person name="Hendrix D."/>
            <person name="Jurka J."/>
            <person name="Kapitonov V."/>
            <person name="Ovcharenko I."/>
            <person name="Putnam N.H."/>
            <person name="Shu S."/>
            <person name="Taher L."/>
            <person name="Blitz I.L."/>
            <person name="Blumberg B."/>
            <person name="Dichmann D.S."/>
            <person name="Dubchak I."/>
            <person name="Amaya E."/>
            <person name="Detter J.C."/>
            <person name="Fletcher R."/>
            <person name="Gerhard D.S."/>
            <person name="Goodstein D."/>
            <person name="Graves T."/>
            <person name="Grigoriev I.V."/>
            <person name="Grimwood J."/>
            <person name="Kawashima T."/>
            <person name="Lindquist E."/>
            <person name="Lucas S.M."/>
            <person name="Mead P.E."/>
            <person name="Mitros T."/>
            <person name="Ogino H."/>
            <person name="Ohta Y."/>
            <person name="Poliakov A.V."/>
            <person name="Pollet N."/>
            <person name="Robert J."/>
            <person name="Salamov A."/>
            <person name="Sater A.K."/>
            <person name="Schmutz J."/>
            <person name="Terry A."/>
            <person name="Vize P.D."/>
            <person name="Warren W.C."/>
            <person name="Wells D."/>
            <person name="Wills A."/>
            <person name="Wilson R.K."/>
            <person name="Zimmerman L.B."/>
            <person name="Zorn A.M."/>
            <person name="Grainger R."/>
            <person name="Grammer T."/>
            <person name="Khokha M.K."/>
            <person name="Richardson P.M."/>
            <person name="Rokhsar D.S."/>
        </authorList>
    </citation>
    <scope>NUCLEOTIDE SEQUENCE [LARGE SCALE GENOMIC DNA]</scope>
    <source>
        <strain evidence="3">Nigerian</strain>
    </source>
</reference>
<dbReference type="Ensembl" id="ENSXETT00000039678">
    <property type="protein sequence ID" value="ENSXETP00000039678"/>
    <property type="gene ID" value="ENSXETG00000018319"/>
</dbReference>
<dbReference type="PANTHER" id="PTHR10151:SF65">
    <property type="entry name" value="ECTONUCLEOTIDE PYROPHOSPHATASE_PHOSPHODIESTERASE FAMILY MEMBER 7-LIKE PRECURSOR"/>
    <property type="match status" value="1"/>
</dbReference>
<keyword evidence="2" id="KW-0732">Signal</keyword>
<dbReference type="eggNOG" id="KOG2645">
    <property type="taxonomic scope" value="Eukaryota"/>
</dbReference>
<name>F7AWC9_XENTR</name>
<feature type="transmembrane region" description="Helical" evidence="1">
    <location>
        <begin position="436"/>
        <end position="462"/>
    </location>
</feature>
<evidence type="ECO:0000313" key="6">
    <source>
        <dbReference type="Xenbase" id="XB-GENE-12565245"/>
    </source>
</evidence>
<organism evidence="3">
    <name type="scientific">Xenopus tropicalis</name>
    <name type="common">Western clawed frog</name>
    <name type="synonym">Silurana tropicalis</name>
    <dbReference type="NCBI Taxonomy" id="8364"/>
    <lineage>
        <taxon>Eukaryota</taxon>
        <taxon>Metazoa</taxon>
        <taxon>Chordata</taxon>
        <taxon>Craniata</taxon>
        <taxon>Vertebrata</taxon>
        <taxon>Euteleostomi</taxon>
        <taxon>Amphibia</taxon>
        <taxon>Batrachia</taxon>
        <taxon>Anura</taxon>
        <taxon>Pipoidea</taxon>
        <taxon>Pipidae</taxon>
        <taxon>Xenopodinae</taxon>
        <taxon>Xenopus</taxon>
        <taxon>Silurana</taxon>
    </lineage>
</organism>
<reference evidence="5" key="3">
    <citation type="submission" date="2025-04" db="UniProtKB">
        <authorList>
            <consortium name="RefSeq"/>
        </authorList>
    </citation>
    <scope>IDENTIFICATION</scope>
    <source>
        <strain evidence="5">Nigerian</strain>
        <tissue evidence="5">Liver and blood</tissue>
    </source>
</reference>
<proteinExistence type="predicted"/>
<dbReference type="Gene3D" id="3.30.1360.180">
    <property type="match status" value="1"/>
</dbReference>
<sequence length="488" mass="56026">MDRIWSVLVLLPVFMQIAISKPLSVYRKETTNKLLVISFDGFRWNYDEDVYTPNLDYLTEIGVKAKYISPPFVTMTSPSHFTTITGRWIEDHGVIHNLMFNPETLEKLSFKKTQTMSEWWDNGVLPLWITAQNQGLKTGSFHYPGGGAKYGEQAVFKSLVEEPDHPDSNETEWRENIDIVMKWFNEENLDFVTLYYGEPDKTGHLIGPETEKRKEIIQQIDRTIGYLLDAIQKNNLKDKLNVIITSDHGMTNVKKQPDVTEIKLADYINFKDLVKFDILDYGGFGMVLPKEGKEEEIYQKLKNAHPHLNVYKKEEFPEHFHFSKFKRVLPILLYGDLGYSVNGRLILYVNKGDHGFDNNEMDMKMIFRAFGPDFKKNYISNPFDSIHIYPLMCKLLGVIPEPHNGSLAITQDMITSAANPGDPDEPNQDNTSSAAFIAGIIMSALLGVLLLVFVIYVPYTVVKRRKVEKKNQKAGKQVEEHKEPTTPF</sequence>
<reference evidence="3" key="2">
    <citation type="submission" date="2011-06" db="UniProtKB">
        <authorList>
            <consortium name="Ensembl"/>
        </authorList>
    </citation>
    <scope>IDENTIFICATION</scope>
</reference>
<keyword evidence="1" id="KW-0472">Membrane</keyword>
<evidence type="ECO:0000256" key="2">
    <source>
        <dbReference type="SAM" id="SignalP"/>
    </source>
</evidence>
<keyword evidence="1" id="KW-0812">Transmembrane</keyword>
<dbReference type="GeneID" id="100498586"/>
<keyword evidence="4" id="KW-1185">Reference proteome</keyword>
<evidence type="ECO:0000313" key="5">
    <source>
        <dbReference type="RefSeq" id="XP_031749623.1"/>
    </source>
</evidence>
<dbReference type="RefSeq" id="XP_031749623.1">
    <property type="nucleotide sequence ID" value="XM_031893763.1"/>
</dbReference>
<dbReference type="Xenbase" id="XB-GENE-12565245">
    <property type="gene designation" value="enpp7-l"/>
</dbReference>
<evidence type="ECO:0000313" key="3">
    <source>
        <dbReference type="Ensembl" id="ENSXETP00000039678"/>
    </source>
</evidence>
<protein>
    <submittedName>
        <fullName evidence="3 5">Ectonucleotide pyrophosphatase/phosphodiesterase family member 7</fullName>
    </submittedName>
</protein>
<accession>F7AWC9</accession>
<dbReference type="GO" id="GO:0008081">
    <property type="term" value="F:phosphoric diester hydrolase activity"/>
    <property type="evidence" value="ECO:0000318"/>
    <property type="project" value="GO_Central"/>
</dbReference>
<gene>
    <name evidence="3 5 6" type="primary">enpp7-l</name>
</gene>
<dbReference type="SUPFAM" id="SSF53649">
    <property type="entry name" value="Alkaline phosphatase-like"/>
    <property type="match status" value="1"/>
</dbReference>
<feature type="signal peptide" evidence="2">
    <location>
        <begin position="1"/>
        <end position="20"/>
    </location>
</feature>
<evidence type="ECO:0000256" key="1">
    <source>
        <dbReference type="SAM" id="Phobius"/>
    </source>
</evidence>
<dbReference type="Pfam" id="PF01663">
    <property type="entry name" value="Phosphodiest"/>
    <property type="match status" value="1"/>
</dbReference>
<dbReference type="HOGENOM" id="CLU_017594_1_0_1"/>
<dbReference type="Proteomes" id="UP000008143">
    <property type="component" value="Chromosome 9"/>
</dbReference>
<dbReference type="KEGG" id="xtr:100498586"/>